<comment type="caution">
    <text evidence="2">The sequence shown here is derived from an EMBL/GenBank/DDBJ whole genome shotgun (WGS) entry which is preliminary data.</text>
</comment>
<dbReference type="InterPro" id="IPR036412">
    <property type="entry name" value="HAD-like_sf"/>
</dbReference>
<dbReference type="EMBL" id="JAQNDN010000028">
    <property type="protein sequence ID" value="MDC0675792.1"/>
    <property type="molecule type" value="Genomic_DNA"/>
</dbReference>
<dbReference type="SUPFAM" id="SSF56784">
    <property type="entry name" value="HAD-like"/>
    <property type="match status" value="1"/>
</dbReference>
<feature type="compositionally biased region" description="Basic residues" evidence="1">
    <location>
        <begin position="105"/>
        <end position="114"/>
    </location>
</feature>
<keyword evidence="3" id="KW-1185">Reference proteome</keyword>
<sequence length="172" mass="19157">MTALQAVIFDRDGVLTAIDRTCLMRQVLARAPLSERALAERWSAWLGGRPLVGADDEDAARLGFLRQLAADLQLDDEARAELLALDYASCVRAYPEARAALLATRRRSRRVRRHTTAESSQSHPHRGRRDPLAGSARGLACSLWTVSTARTALRARRLRRRPVARGRPARPD</sequence>
<evidence type="ECO:0000313" key="2">
    <source>
        <dbReference type="EMBL" id="MDC0675792.1"/>
    </source>
</evidence>
<name>A0ABT5BNW2_9BACT</name>
<accession>A0ABT5BNW2</accession>
<evidence type="ECO:0000256" key="1">
    <source>
        <dbReference type="SAM" id="MobiDB-lite"/>
    </source>
</evidence>
<reference evidence="2 3" key="1">
    <citation type="submission" date="2022-11" db="EMBL/GenBank/DDBJ databases">
        <title>Minimal conservation of predation-associated metabolite biosynthetic gene clusters underscores biosynthetic potential of Myxococcota including descriptions for ten novel species: Archangium lansinium sp. nov., Myxococcus landrumus sp. nov., Nannocystis bai.</title>
        <authorList>
            <person name="Ahearne A."/>
            <person name="Stevens C."/>
            <person name="Dowd S."/>
        </authorList>
    </citation>
    <scope>NUCLEOTIDE SEQUENCE [LARGE SCALE GENOMIC DNA]</scope>
    <source>
        <strain evidence="2 3">NCELM</strain>
    </source>
</reference>
<dbReference type="RefSeq" id="WP_272011360.1">
    <property type="nucleotide sequence ID" value="NZ_JAQNDN010000028.1"/>
</dbReference>
<organism evidence="2 3">
    <name type="scientific">Nannocystis radixulma</name>
    <dbReference type="NCBI Taxonomy" id="2995305"/>
    <lineage>
        <taxon>Bacteria</taxon>
        <taxon>Pseudomonadati</taxon>
        <taxon>Myxococcota</taxon>
        <taxon>Polyangia</taxon>
        <taxon>Nannocystales</taxon>
        <taxon>Nannocystaceae</taxon>
        <taxon>Nannocystis</taxon>
    </lineage>
</organism>
<feature type="region of interest" description="Disordered" evidence="1">
    <location>
        <begin position="105"/>
        <end position="133"/>
    </location>
</feature>
<protein>
    <recommendedName>
        <fullName evidence="4">Haloacid dehalogenase-like hydrolase</fullName>
    </recommendedName>
</protein>
<gene>
    <name evidence="2" type="ORF">POL58_49140</name>
</gene>
<dbReference type="Proteomes" id="UP001217838">
    <property type="component" value="Unassembled WGS sequence"/>
</dbReference>
<evidence type="ECO:0008006" key="4">
    <source>
        <dbReference type="Google" id="ProtNLM"/>
    </source>
</evidence>
<proteinExistence type="predicted"/>
<evidence type="ECO:0000313" key="3">
    <source>
        <dbReference type="Proteomes" id="UP001217838"/>
    </source>
</evidence>